<dbReference type="PANTHER" id="PTHR30548">
    <property type="entry name" value="2-HYDROXYGLUTARYL-COA DEHYDRATASE, D-COMPONENT-RELATED"/>
    <property type="match status" value="1"/>
</dbReference>
<dbReference type="GO" id="GO:0046872">
    <property type="term" value="F:metal ion binding"/>
    <property type="evidence" value="ECO:0007669"/>
    <property type="project" value="UniProtKB-KW"/>
</dbReference>
<dbReference type="Pfam" id="PF06050">
    <property type="entry name" value="HGD-D"/>
    <property type="match status" value="1"/>
</dbReference>
<evidence type="ECO:0000256" key="6">
    <source>
        <dbReference type="ARBA" id="ARBA00023014"/>
    </source>
</evidence>
<proteinExistence type="inferred from homology"/>
<dbReference type="FunFam" id="3.40.50.11890:FF:000002">
    <property type="entry name" value="(R)-2-hydroxyisocaproyl-CoA dehydratase beta subunit"/>
    <property type="match status" value="1"/>
</dbReference>
<keyword evidence="3" id="KW-0004">4Fe-4S</keyword>
<dbReference type="AlphaFoldDB" id="A0A0D0ZTV7"/>
<dbReference type="RefSeq" id="WP_043032543.1">
    <property type="nucleotide sequence ID" value="NZ_JXSU01000008.1"/>
</dbReference>
<comment type="caution">
    <text evidence="8">The sequence shown here is derived from an EMBL/GenBank/DDBJ whole genome shotgun (WGS) entry which is preliminary data.</text>
</comment>
<dbReference type="InterPro" id="IPR010327">
    <property type="entry name" value="FldB/FldC_alpha/beta"/>
</dbReference>
<organism evidence="8 9">
    <name type="scientific">Clostridium botulinum B2 450</name>
    <dbReference type="NCBI Taxonomy" id="1379739"/>
    <lineage>
        <taxon>Bacteria</taxon>
        <taxon>Bacillati</taxon>
        <taxon>Bacillota</taxon>
        <taxon>Clostridia</taxon>
        <taxon>Eubacteriales</taxon>
        <taxon>Clostridiaceae</taxon>
        <taxon>Clostridium</taxon>
    </lineage>
</organism>
<keyword evidence="7" id="KW-0456">Lyase</keyword>
<dbReference type="GO" id="GO:0016836">
    <property type="term" value="F:hydro-lyase activity"/>
    <property type="evidence" value="ECO:0007669"/>
    <property type="project" value="UniProtKB-ARBA"/>
</dbReference>
<dbReference type="GO" id="GO:0051539">
    <property type="term" value="F:4 iron, 4 sulfur cluster binding"/>
    <property type="evidence" value="ECO:0007669"/>
    <property type="project" value="UniProtKB-KW"/>
</dbReference>
<comment type="similarity">
    <text evidence="2">Belongs to the FldB/FldC dehydratase alpha/beta subunit family.</text>
</comment>
<dbReference type="GO" id="GO:0170033">
    <property type="term" value="P:L-amino acid metabolic process"/>
    <property type="evidence" value="ECO:0007669"/>
    <property type="project" value="UniProtKB-ARBA"/>
</dbReference>
<evidence type="ECO:0000256" key="1">
    <source>
        <dbReference type="ARBA" id="ARBA00001966"/>
    </source>
</evidence>
<dbReference type="EMBL" id="JXSU01000008">
    <property type="protein sequence ID" value="KIS22178.1"/>
    <property type="molecule type" value="Genomic_DNA"/>
</dbReference>
<gene>
    <name evidence="8" type="ORF">N495_17105</name>
</gene>
<dbReference type="OrthoDB" id="355459at2"/>
<dbReference type="PATRIC" id="fig|1379739.3.peg.3800"/>
<sequence length="374" mass="43202">MSNSDKFFNDFKDVIDHPKKYIMKHMEETGQKAIGCMPLYTPEELVLAAGMFPVGVWGSNTELSKAKTYFPAFICSILQTTLENALNGEYDMLSGMMIPNYCDSLKCMGQNFKLTVENIDFIPVTVPQNRKMEAGKEFLKSQYKMNIEQLEKISGNKITDKSLEKAIEIYDEHRKVMNDFSMLTSKYPSIITPTKRNYVMKSAYYMDKKEHTERVKQLMDEIKTIDPKPFEGKRVITTGIIADSEDLLKILEENNIAIVGDDIAHESRQYRTLTPDANTPMDRLAEQFANRECSTLYDPEKKRGKYIVEMAKERKADGIIFFMTKFCDPEEYDYPQMKKDFEEAGIPHVLIETDMQMKNYEQARTAIQAFSETL</sequence>
<dbReference type="Gene3D" id="1.20.1270.370">
    <property type="match status" value="1"/>
</dbReference>
<accession>A0A0D0ZTV7</accession>
<evidence type="ECO:0000256" key="7">
    <source>
        <dbReference type="ARBA" id="ARBA00023239"/>
    </source>
</evidence>
<dbReference type="HOGENOM" id="CLU_053697_0_0_9"/>
<comment type="cofactor">
    <cofactor evidence="1">
        <name>[4Fe-4S] cluster</name>
        <dbReference type="ChEBI" id="CHEBI:49883"/>
    </cofactor>
</comment>
<evidence type="ECO:0000256" key="5">
    <source>
        <dbReference type="ARBA" id="ARBA00023004"/>
    </source>
</evidence>
<evidence type="ECO:0000256" key="2">
    <source>
        <dbReference type="ARBA" id="ARBA00005806"/>
    </source>
</evidence>
<evidence type="ECO:0000313" key="9">
    <source>
        <dbReference type="Proteomes" id="UP000032250"/>
    </source>
</evidence>
<dbReference type="Gene3D" id="3.40.50.11890">
    <property type="match status" value="1"/>
</dbReference>
<name>A0A0D0ZTV7_CLOBO</name>
<reference evidence="8 9" key="1">
    <citation type="submission" date="2014-06" db="EMBL/GenBank/DDBJ databases">
        <title>Genome characterization of distinct group I Clostridium botulinum lineages.</title>
        <authorList>
            <person name="Giordani F."/>
            <person name="Anselmo A."/>
            <person name="Fillo S."/>
            <person name="Palozzi A.M."/>
            <person name="Fortunato A."/>
            <person name="Gentile B."/>
            <person name="Ciammaruconi A."/>
            <person name="Anniballi F."/>
            <person name="De Medici D."/>
            <person name="Lista F."/>
        </authorList>
    </citation>
    <scope>NUCLEOTIDE SEQUENCE [LARGE SCALE GENOMIC DNA]</scope>
    <source>
        <strain evidence="8 9">B2 450</strain>
    </source>
</reference>
<dbReference type="GO" id="GO:0170039">
    <property type="term" value="P:proteinogenic amino acid metabolic process"/>
    <property type="evidence" value="ECO:0007669"/>
    <property type="project" value="UniProtKB-ARBA"/>
</dbReference>
<dbReference type="PANTHER" id="PTHR30548:SF5">
    <property type="entry name" value="SUBUNIT OF OXYGEN-SENSITIVE 2-HYDROXYISOCAPROYL-COA DEHYDRATASE"/>
    <property type="match status" value="1"/>
</dbReference>
<dbReference type="Gene3D" id="3.40.50.11900">
    <property type="match status" value="1"/>
</dbReference>
<evidence type="ECO:0000256" key="4">
    <source>
        <dbReference type="ARBA" id="ARBA00022723"/>
    </source>
</evidence>
<evidence type="ECO:0000313" key="8">
    <source>
        <dbReference type="EMBL" id="KIS22178.1"/>
    </source>
</evidence>
<evidence type="ECO:0000256" key="3">
    <source>
        <dbReference type="ARBA" id="ARBA00022485"/>
    </source>
</evidence>
<protein>
    <submittedName>
        <fullName evidence="8">Phenyllactate dehydratase</fullName>
    </submittedName>
</protein>
<dbReference type="Proteomes" id="UP000032250">
    <property type="component" value="Unassembled WGS sequence"/>
</dbReference>
<keyword evidence="5" id="KW-0408">Iron</keyword>
<keyword evidence="6" id="KW-0411">Iron-sulfur</keyword>
<keyword evidence="4" id="KW-0479">Metal-binding</keyword>